<comment type="caution">
    <text evidence="4">The sequence shown here is derived from an EMBL/GenBank/DDBJ whole genome shotgun (WGS) entry which is preliminary data.</text>
</comment>
<dbReference type="RefSeq" id="WP_390296650.1">
    <property type="nucleotide sequence ID" value="NZ_JBHSFU010000007.1"/>
</dbReference>
<dbReference type="NCBIfam" id="NF038402">
    <property type="entry name" value="TroA_like"/>
    <property type="match status" value="1"/>
</dbReference>
<evidence type="ECO:0000259" key="3">
    <source>
        <dbReference type="PROSITE" id="PS50983"/>
    </source>
</evidence>
<dbReference type="PROSITE" id="PS50983">
    <property type="entry name" value="FE_B12_PBP"/>
    <property type="match status" value="1"/>
</dbReference>
<dbReference type="InterPro" id="IPR050902">
    <property type="entry name" value="ABC_Transporter_SBP"/>
</dbReference>
<dbReference type="EMBL" id="JBHSFU010000007">
    <property type="protein sequence ID" value="MFC4559120.1"/>
    <property type="molecule type" value="Genomic_DNA"/>
</dbReference>
<dbReference type="PANTHER" id="PTHR30535:SF34">
    <property type="entry name" value="MOLYBDATE-BINDING PROTEIN MOLA"/>
    <property type="match status" value="1"/>
</dbReference>
<dbReference type="CDD" id="cd01144">
    <property type="entry name" value="BtuF"/>
    <property type="match status" value="1"/>
</dbReference>
<comment type="similarity">
    <text evidence="1">Belongs to the bacterial solute-binding protein 8 family.</text>
</comment>
<proteinExistence type="inferred from homology"/>
<reference evidence="5" key="1">
    <citation type="journal article" date="2019" name="Int. J. Syst. Evol. Microbiol.">
        <title>The Global Catalogue of Microorganisms (GCM) 10K type strain sequencing project: providing services to taxonomists for standard genome sequencing and annotation.</title>
        <authorList>
            <consortium name="The Broad Institute Genomics Platform"/>
            <consortium name="The Broad Institute Genome Sequencing Center for Infectious Disease"/>
            <person name="Wu L."/>
            <person name="Ma J."/>
        </authorList>
    </citation>
    <scope>NUCLEOTIDE SEQUENCE [LARGE SCALE GENOMIC DNA]</scope>
    <source>
        <strain evidence="5">CGMCC 4.7426</strain>
    </source>
</reference>
<protein>
    <submittedName>
        <fullName evidence="4">Cobalamin-binding protein</fullName>
    </submittedName>
</protein>
<keyword evidence="2" id="KW-0732">Signal</keyword>
<dbReference type="PANTHER" id="PTHR30535">
    <property type="entry name" value="VITAMIN B12-BINDING PROTEIN"/>
    <property type="match status" value="1"/>
</dbReference>
<dbReference type="SUPFAM" id="SSF53807">
    <property type="entry name" value="Helical backbone' metal receptor"/>
    <property type="match status" value="1"/>
</dbReference>
<dbReference type="Pfam" id="PF01497">
    <property type="entry name" value="Peripla_BP_2"/>
    <property type="match status" value="1"/>
</dbReference>
<name>A0ABV9DJX4_9BACI</name>
<keyword evidence="5" id="KW-1185">Reference proteome</keyword>
<evidence type="ECO:0000313" key="5">
    <source>
        <dbReference type="Proteomes" id="UP001595989"/>
    </source>
</evidence>
<gene>
    <name evidence="4" type="ORF">ACFO3D_13055</name>
</gene>
<evidence type="ECO:0000256" key="2">
    <source>
        <dbReference type="ARBA" id="ARBA00022729"/>
    </source>
</evidence>
<accession>A0ABV9DJX4</accession>
<organism evidence="4 5">
    <name type="scientific">Virgibacillus kekensis</name>
    <dbReference type="NCBI Taxonomy" id="202261"/>
    <lineage>
        <taxon>Bacteria</taxon>
        <taxon>Bacillati</taxon>
        <taxon>Bacillota</taxon>
        <taxon>Bacilli</taxon>
        <taxon>Bacillales</taxon>
        <taxon>Bacillaceae</taxon>
        <taxon>Virgibacillus</taxon>
    </lineage>
</organism>
<evidence type="ECO:0000313" key="4">
    <source>
        <dbReference type="EMBL" id="MFC4559120.1"/>
    </source>
</evidence>
<evidence type="ECO:0000256" key="1">
    <source>
        <dbReference type="ARBA" id="ARBA00008814"/>
    </source>
</evidence>
<dbReference type="InterPro" id="IPR002491">
    <property type="entry name" value="ABC_transptr_periplasmic_BD"/>
</dbReference>
<dbReference type="InterPro" id="IPR054828">
    <property type="entry name" value="Vit_B12_bind_prot"/>
</dbReference>
<dbReference type="Gene3D" id="3.40.50.1980">
    <property type="entry name" value="Nitrogenase molybdenum iron protein domain"/>
    <property type="match status" value="2"/>
</dbReference>
<feature type="domain" description="Fe/B12 periplasmic-binding" evidence="3">
    <location>
        <begin position="2"/>
        <end position="254"/>
    </location>
</feature>
<sequence>MRIVSICPSNTEIVEYLGKSELLVGVDDYSDWPERVQQIPKVGPDLSIDMDKVAALQPDLVLASLSVPGMEKNIQALNKKGLPYIILDPSSLDEIASDIETVGEALGEKALGEQRAAYFRSEIAAFRKKYSNKHDRQSLYWEWWPKPVFTPGNVNWLTEISELAGARNIFDSEETASFQTDWEDVRKRDPDHICMVWVGVKESKMRPELLLKRPGWREMQAAQNNRIHVLEESLYCRPSPRLLEGLKKLDKILN</sequence>
<dbReference type="Proteomes" id="UP001595989">
    <property type="component" value="Unassembled WGS sequence"/>
</dbReference>